<accession>A0A3A8JX87</accession>
<feature type="active site" description="Nucleophile" evidence="2">
    <location>
        <position position="14"/>
    </location>
</feature>
<dbReference type="SUPFAM" id="SSF52833">
    <property type="entry name" value="Thioredoxin-like"/>
    <property type="match status" value="1"/>
</dbReference>
<dbReference type="EC" id="5.99.1.4" evidence="1"/>
<dbReference type="EMBL" id="RAWE01000111">
    <property type="protein sequence ID" value="RKG99566.1"/>
    <property type="molecule type" value="Genomic_DNA"/>
</dbReference>
<comment type="caution">
    <text evidence="4">The sequence shown here is derived from an EMBL/GenBank/DDBJ whole genome shotgun (WGS) entry which is preliminary data.</text>
</comment>
<sequence>MASSPLRFCLDYLSPYAYLAWLRMPAIAARHGRVLEPVPVLLAGLLNAVGSVGPAEIPAKRVYVFKQTFRIAHEQGAPFTLPPSHPFNPLLSLRVTAAVDDVAERTRLTTALYSAAWGQGRGIETPEQVGAVLTEGGFDARALLERAQLPEVKDRVRKNTEDALAQGTFGVPSVLVDGEMFWGVDSLGHLERFLEGRDPLTPADLERWRDLPATANRRPEGKPRP</sequence>
<dbReference type="PANTHER" id="PTHR42943">
    <property type="entry name" value="GLUTATHIONE S-TRANSFERASE KAPPA"/>
    <property type="match status" value="1"/>
</dbReference>
<dbReference type="Gene3D" id="3.40.30.10">
    <property type="entry name" value="Glutaredoxin"/>
    <property type="match status" value="1"/>
</dbReference>
<dbReference type="GO" id="GO:0006749">
    <property type="term" value="P:glutathione metabolic process"/>
    <property type="evidence" value="ECO:0007669"/>
    <property type="project" value="TreeGrafter"/>
</dbReference>
<dbReference type="Proteomes" id="UP000268313">
    <property type="component" value="Unassembled WGS sequence"/>
</dbReference>
<keyword evidence="5" id="KW-1185">Reference proteome</keyword>
<dbReference type="InterPro" id="IPR014440">
    <property type="entry name" value="HCCAis_GSTk"/>
</dbReference>
<protein>
    <recommendedName>
        <fullName evidence="1">2-hydroxychromene-2-carboxylate isomerase</fullName>
        <ecNumber evidence="1">5.99.1.4</ecNumber>
    </recommendedName>
</protein>
<dbReference type="InterPro" id="IPR051924">
    <property type="entry name" value="GST_Kappa/NadH"/>
</dbReference>
<evidence type="ECO:0000256" key="1">
    <source>
        <dbReference type="PIRNR" id="PIRNR006386"/>
    </source>
</evidence>
<dbReference type="GO" id="GO:1901170">
    <property type="term" value="P:naphthalene catabolic process"/>
    <property type="evidence" value="ECO:0007669"/>
    <property type="project" value="InterPro"/>
</dbReference>
<reference evidence="5" key="1">
    <citation type="submission" date="2018-09" db="EMBL/GenBank/DDBJ databases">
        <authorList>
            <person name="Livingstone P.G."/>
            <person name="Whitworth D.E."/>
        </authorList>
    </citation>
    <scope>NUCLEOTIDE SEQUENCE [LARGE SCALE GENOMIC DNA]</scope>
    <source>
        <strain evidence="5">CA043D</strain>
    </source>
</reference>
<comment type="similarity">
    <text evidence="1">Belongs to the GST superfamily. NadH family.</text>
</comment>
<evidence type="ECO:0000313" key="4">
    <source>
        <dbReference type="EMBL" id="RKG99566.1"/>
    </source>
</evidence>
<dbReference type="RefSeq" id="WP_120605296.1">
    <property type="nucleotide sequence ID" value="NZ_JABFJX010000201.1"/>
</dbReference>
<dbReference type="Pfam" id="PF01323">
    <property type="entry name" value="DSBA"/>
    <property type="match status" value="1"/>
</dbReference>
<dbReference type="InterPro" id="IPR044087">
    <property type="entry name" value="NahD-like"/>
</dbReference>
<name>A0A3A8JX87_9BACT</name>
<dbReference type="PIRSF" id="PIRSF006386">
    <property type="entry name" value="HCCAis_GSTk"/>
    <property type="match status" value="1"/>
</dbReference>
<evidence type="ECO:0000259" key="3">
    <source>
        <dbReference type="Pfam" id="PF01323"/>
    </source>
</evidence>
<dbReference type="OrthoDB" id="5244108at2"/>
<dbReference type="InterPro" id="IPR036249">
    <property type="entry name" value="Thioredoxin-like_sf"/>
</dbReference>
<dbReference type="GO" id="GO:0004364">
    <property type="term" value="F:glutathione transferase activity"/>
    <property type="evidence" value="ECO:0007669"/>
    <property type="project" value="TreeGrafter"/>
</dbReference>
<dbReference type="GO" id="GO:0004602">
    <property type="term" value="F:glutathione peroxidase activity"/>
    <property type="evidence" value="ECO:0007669"/>
    <property type="project" value="TreeGrafter"/>
</dbReference>
<comment type="catalytic activity">
    <reaction evidence="1">
        <text>2-hydroxychromene-2-carboxylate = (3E)-4-(2-hydroxyphenyl)-2-oxobut-3-enoate</text>
        <dbReference type="Rhea" id="RHEA:27401"/>
        <dbReference type="ChEBI" id="CHEBI:59350"/>
        <dbReference type="ChEBI" id="CHEBI:59353"/>
        <dbReference type="EC" id="5.99.1.4"/>
    </reaction>
</comment>
<evidence type="ECO:0000256" key="2">
    <source>
        <dbReference type="PIRSR" id="PIRSR006386-1"/>
    </source>
</evidence>
<dbReference type="AlphaFoldDB" id="A0A3A8JX87"/>
<gene>
    <name evidence="4" type="ORF">D7X32_26185</name>
</gene>
<dbReference type="CDD" id="cd03022">
    <property type="entry name" value="DsbA_HCCA_Iso"/>
    <property type="match status" value="1"/>
</dbReference>
<proteinExistence type="inferred from homology"/>
<dbReference type="PANTHER" id="PTHR42943:SF2">
    <property type="entry name" value="GLUTATHIONE S-TRANSFERASE KAPPA 1"/>
    <property type="match status" value="1"/>
</dbReference>
<evidence type="ECO:0000313" key="5">
    <source>
        <dbReference type="Proteomes" id="UP000268313"/>
    </source>
</evidence>
<organism evidence="4 5">
    <name type="scientific">Corallococcus carmarthensis</name>
    <dbReference type="NCBI Taxonomy" id="2316728"/>
    <lineage>
        <taxon>Bacteria</taxon>
        <taxon>Pseudomonadati</taxon>
        <taxon>Myxococcota</taxon>
        <taxon>Myxococcia</taxon>
        <taxon>Myxococcales</taxon>
        <taxon>Cystobacterineae</taxon>
        <taxon>Myxococcaceae</taxon>
        <taxon>Corallococcus</taxon>
    </lineage>
</organism>
<feature type="domain" description="DSBA-like thioredoxin" evidence="3">
    <location>
        <begin position="9"/>
        <end position="194"/>
    </location>
</feature>
<dbReference type="InterPro" id="IPR001853">
    <property type="entry name" value="DSBA-like_thioredoxin_dom"/>
</dbReference>
<dbReference type="GO" id="GO:0018845">
    <property type="term" value="F:2-hydroxychromene-2-carboxylate isomerase activity"/>
    <property type="evidence" value="ECO:0007669"/>
    <property type="project" value="UniProtKB-UniRule"/>
</dbReference>
<keyword evidence="1 4" id="KW-0413">Isomerase</keyword>